<feature type="compositionally biased region" description="Basic and acidic residues" evidence="2">
    <location>
        <begin position="275"/>
        <end position="309"/>
    </location>
</feature>
<dbReference type="SMART" id="SM00336">
    <property type="entry name" value="BBOX"/>
    <property type="match status" value="2"/>
</dbReference>
<dbReference type="Proteomes" id="UP001146793">
    <property type="component" value="Unassembled WGS sequence"/>
</dbReference>
<comment type="caution">
    <text evidence="4">The sequence shown here is derived from an EMBL/GenBank/DDBJ whole genome shotgun (WGS) entry which is preliminary data.</text>
</comment>
<dbReference type="InterPro" id="IPR047153">
    <property type="entry name" value="TRIM45/56/19-like"/>
</dbReference>
<feature type="domain" description="B box-type" evidence="3">
    <location>
        <begin position="34"/>
        <end position="76"/>
    </location>
</feature>
<keyword evidence="1" id="KW-0862">Zinc</keyword>
<evidence type="ECO:0000259" key="3">
    <source>
        <dbReference type="PROSITE" id="PS50119"/>
    </source>
</evidence>
<name>A0AAV7YJ27_9EUKA</name>
<keyword evidence="1" id="KW-0863">Zinc-finger</keyword>
<evidence type="ECO:0000256" key="1">
    <source>
        <dbReference type="PROSITE-ProRule" id="PRU00024"/>
    </source>
</evidence>
<feature type="compositionally biased region" description="Basic and acidic residues" evidence="2">
    <location>
        <begin position="356"/>
        <end position="385"/>
    </location>
</feature>
<feature type="compositionally biased region" description="Basic and acidic residues" evidence="2">
    <location>
        <begin position="320"/>
        <end position="349"/>
    </location>
</feature>
<keyword evidence="1" id="KW-0479">Metal-binding</keyword>
<gene>
    <name evidence="4" type="ORF">M0812_25636</name>
</gene>
<evidence type="ECO:0000313" key="4">
    <source>
        <dbReference type="EMBL" id="KAJ3428005.1"/>
    </source>
</evidence>
<sequence>MNNSNNSKSEKQKIQISIPATYLTYPIQAFIPQCEVCEENRSDFYCTECKVHYCKKCESEVHTSSFWKKKHQEFIFQEPYVPRKNTDLNLCDKHKKELSLYCKDENELICTECYEACRMNNHSILGLSEYSNEVSEKLKIILNKIQKAEIQSNETMKRSFENQKKIKKEIQELATLIENQSDLMIQKIQKSKINHLNLLKKFGIMSNTIFNKLVNENLVKQKKRTENRNQIKKLERLKKDEKTIKLIRESKEIIEKDEEEREKERKKEQQRKLEEYREKRGKETEEIRRLNQRKKREEEIRRMQMEKGKRDRIHRLNQRKNWEERKRRIQMEKKNRDRIQRLNQRERNGRRNVNTEIEKEETHRLNQRERNGRRNRNTEKKKENEETFDPQMNSQNQIKLKNENKTAWKPHMLENGRICGKKIYSSGKHQINIKIDQFSKKNQLRLGVIKTEERKFFITFYHAKNIYYIENYWNWKLKQLHTCRLKMVNGKLTRRRPEKIHLKKNDILRIFLDMDQKTINFKINGKNIGGWGNLPEKVNFFAYLHNNEGEEVNQITLI</sequence>
<dbReference type="AlphaFoldDB" id="A0AAV7YJ27"/>
<evidence type="ECO:0000256" key="2">
    <source>
        <dbReference type="SAM" id="MobiDB-lite"/>
    </source>
</evidence>
<dbReference type="Gene3D" id="3.30.160.60">
    <property type="entry name" value="Classic Zinc Finger"/>
    <property type="match status" value="1"/>
</dbReference>
<feature type="region of interest" description="Disordered" evidence="2">
    <location>
        <begin position="275"/>
        <end position="392"/>
    </location>
</feature>
<dbReference type="InterPro" id="IPR000315">
    <property type="entry name" value="Znf_B-box"/>
</dbReference>
<proteinExistence type="predicted"/>
<dbReference type="GO" id="GO:0061630">
    <property type="term" value="F:ubiquitin protein ligase activity"/>
    <property type="evidence" value="ECO:0007669"/>
    <property type="project" value="TreeGrafter"/>
</dbReference>
<evidence type="ECO:0000313" key="5">
    <source>
        <dbReference type="Proteomes" id="UP001146793"/>
    </source>
</evidence>
<dbReference type="Pfam" id="PF00643">
    <property type="entry name" value="zf-B_box"/>
    <property type="match status" value="1"/>
</dbReference>
<dbReference type="PROSITE" id="PS50119">
    <property type="entry name" value="ZF_BBOX"/>
    <property type="match status" value="2"/>
</dbReference>
<dbReference type="PANTHER" id="PTHR25462">
    <property type="entry name" value="BONUS, ISOFORM C-RELATED"/>
    <property type="match status" value="1"/>
</dbReference>
<dbReference type="EMBL" id="JANTQA010000060">
    <property type="protein sequence ID" value="KAJ3428005.1"/>
    <property type="molecule type" value="Genomic_DNA"/>
</dbReference>
<dbReference type="PANTHER" id="PTHR25462:SF296">
    <property type="entry name" value="MEIOTIC P26, ISOFORM F"/>
    <property type="match status" value="1"/>
</dbReference>
<protein>
    <submittedName>
        <fullName evidence="4">Tripartite motif-containing 33-like</fullName>
    </submittedName>
</protein>
<organism evidence="4 5">
    <name type="scientific">Anaeramoeba flamelloides</name>
    <dbReference type="NCBI Taxonomy" id="1746091"/>
    <lineage>
        <taxon>Eukaryota</taxon>
        <taxon>Metamonada</taxon>
        <taxon>Anaeramoebidae</taxon>
        <taxon>Anaeramoeba</taxon>
    </lineage>
</organism>
<dbReference type="SUPFAM" id="SSF49899">
    <property type="entry name" value="Concanavalin A-like lectins/glucanases"/>
    <property type="match status" value="1"/>
</dbReference>
<accession>A0AAV7YJ27</accession>
<dbReference type="SUPFAM" id="SSF57845">
    <property type="entry name" value="B-box zinc-binding domain"/>
    <property type="match status" value="1"/>
</dbReference>
<dbReference type="Gene3D" id="2.60.120.920">
    <property type="match status" value="1"/>
</dbReference>
<dbReference type="GO" id="GO:0008270">
    <property type="term" value="F:zinc ion binding"/>
    <property type="evidence" value="ECO:0007669"/>
    <property type="project" value="UniProtKB-KW"/>
</dbReference>
<dbReference type="InterPro" id="IPR013320">
    <property type="entry name" value="ConA-like_dom_sf"/>
</dbReference>
<reference evidence="4" key="1">
    <citation type="submission" date="2022-08" db="EMBL/GenBank/DDBJ databases">
        <title>Novel sulphate-reducing endosymbionts in the free-living metamonad Anaeramoeba.</title>
        <authorList>
            <person name="Jerlstrom-Hultqvist J."/>
            <person name="Cepicka I."/>
            <person name="Gallot-Lavallee L."/>
            <person name="Salas-Leiva D."/>
            <person name="Curtis B.A."/>
            <person name="Zahonova K."/>
            <person name="Pipaliya S."/>
            <person name="Dacks J."/>
            <person name="Roger A.J."/>
        </authorList>
    </citation>
    <scope>NUCLEOTIDE SEQUENCE</scope>
    <source>
        <strain evidence="4">Busselton2</strain>
    </source>
</reference>
<dbReference type="InterPro" id="IPR043136">
    <property type="entry name" value="B30.2/SPRY_sf"/>
</dbReference>
<feature type="domain" description="B box-type" evidence="3">
    <location>
        <begin position="86"/>
        <end position="127"/>
    </location>
</feature>